<dbReference type="SUPFAM" id="SSF48264">
    <property type="entry name" value="Cytochrome P450"/>
    <property type="match status" value="1"/>
</dbReference>
<evidence type="ECO:0000256" key="5">
    <source>
        <dbReference type="ARBA" id="ARBA00023002"/>
    </source>
</evidence>
<reference evidence="12 13" key="1">
    <citation type="submission" date="2018-09" db="EMBL/GenBank/DDBJ databases">
        <title>Streptomyces sp. nov. DS1-2, an endophytic actinomycete isolated from roots of Dendrobium scabrilingue.</title>
        <authorList>
            <person name="Kuncharoen N."/>
            <person name="Kudo T."/>
            <person name="Ohkuma M."/>
            <person name="Yuki M."/>
            <person name="Tanasupawat S."/>
        </authorList>
    </citation>
    <scope>NUCLEOTIDE SEQUENCE [LARGE SCALE GENOMIC DNA]</scope>
    <source>
        <strain evidence="10 13">AZ1-7</strain>
        <strain evidence="11 12">DS1-2</strain>
    </source>
</reference>
<evidence type="ECO:0000313" key="13">
    <source>
        <dbReference type="Proteomes" id="UP000275024"/>
    </source>
</evidence>
<dbReference type="EMBL" id="RBDY01000015">
    <property type="protein sequence ID" value="RKN19623.1"/>
    <property type="molecule type" value="Genomic_DNA"/>
</dbReference>
<comment type="cofactor">
    <cofactor evidence="1">
        <name>heme</name>
        <dbReference type="ChEBI" id="CHEBI:30413"/>
    </cofactor>
</comment>
<feature type="region of interest" description="Disordered" evidence="9">
    <location>
        <begin position="81"/>
        <end position="100"/>
    </location>
</feature>
<dbReference type="FunFam" id="1.10.630.10:FF:000018">
    <property type="entry name" value="Cytochrome P450 monooxygenase"/>
    <property type="match status" value="1"/>
</dbReference>
<evidence type="ECO:0000256" key="1">
    <source>
        <dbReference type="ARBA" id="ARBA00001971"/>
    </source>
</evidence>
<name>A0A3A9WDH0_9ACTN</name>
<dbReference type="PRINTS" id="PR00359">
    <property type="entry name" value="BP450"/>
</dbReference>
<comment type="caution">
    <text evidence="10">The sequence shown here is derived from an EMBL/GenBank/DDBJ whole genome shotgun (WGS) entry which is preliminary data.</text>
</comment>
<protein>
    <submittedName>
        <fullName evidence="10">Cytochrome P450</fullName>
    </submittedName>
</protein>
<dbReference type="Gene3D" id="1.10.630.10">
    <property type="entry name" value="Cytochrome P450"/>
    <property type="match status" value="1"/>
</dbReference>
<gene>
    <name evidence="11" type="ORF">D7318_19860</name>
    <name evidence="10" type="ORF">D7319_18665</name>
</gene>
<dbReference type="InterPro" id="IPR017972">
    <property type="entry name" value="Cyt_P450_CS"/>
</dbReference>
<dbReference type="GO" id="GO:0020037">
    <property type="term" value="F:heme binding"/>
    <property type="evidence" value="ECO:0007669"/>
    <property type="project" value="InterPro"/>
</dbReference>
<organism evidence="10 13">
    <name type="scientific">Streptomyces radicis</name>
    <dbReference type="NCBI Taxonomy" id="1750517"/>
    <lineage>
        <taxon>Bacteria</taxon>
        <taxon>Bacillati</taxon>
        <taxon>Actinomycetota</taxon>
        <taxon>Actinomycetes</taxon>
        <taxon>Kitasatosporales</taxon>
        <taxon>Streptomycetaceae</taxon>
        <taxon>Streptomyces</taxon>
    </lineage>
</organism>
<evidence type="ECO:0000256" key="3">
    <source>
        <dbReference type="ARBA" id="ARBA00022617"/>
    </source>
</evidence>
<dbReference type="OrthoDB" id="3218463at2"/>
<dbReference type="GO" id="GO:0004497">
    <property type="term" value="F:monooxygenase activity"/>
    <property type="evidence" value="ECO:0007669"/>
    <property type="project" value="UniProtKB-KW"/>
</dbReference>
<evidence type="ECO:0000256" key="9">
    <source>
        <dbReference type="SAM" id="MobiDB-lite"/>
    </source>
</evidence>
<evidence type="ECO:0000313" key="11">
    <source>
        <dbReference type="EMBL" id="RKN19623.1"/>
    </source>
</evidence>
<dbReference type="EMBL" id="RBDX01000015">
    <property type="protein sequence ID" value="RKN07434.1"/>
    <property type="molecule type" value="Genomic_DNA"/>
</dbReference>
<dbReference type="Proteomes" id="UP000268652">
    <property type="component" value="Unassembled WGS sequence"/>
</dbReference>
<keyword evidence="7 8" id="KW-0503">Monooxygenase</keyword>
<keyword evidence="4 8" id="KW-0479">Metal-binding</keyword>
<dbReference type="PROSITE" id="PS00086">
    <property type="entry name" value="CYTOCHROME_P450"/>
    <property type="match status" value="1"/>
</dbReference>
<evidence type="ECO:0000256" key="6">
    <source>
        <dbReference type="ARBA" id="ARBA00023004"/>
    </source>
</evidence>
<evidence type="ECO:0000256" key="2">
    <source>
        <dbReference type="ARBA" id="ARBA00010617"/>
    </source>
</evidence>
<sequence length="415" mass="45213">MADAASDGPSGSDDLLSCPLPGSFRFEPSPLWARLRESSPVVRVRTVSGHVAWLVTRYEDVRAVLSDKRFSRALMIAPGAPQAGVTKPRRGSLPTMDPPEHTRVRKLLTAGFSHRYLEGLRPWIRDLAERLADDLAAADTPADVRALFSQPLPIRVICQILGVPYEDRERFAAWSASVYGLSPDEADAADDSYDQLEAYLGRLLAAKRVELRKGRAPDDLLDQLIGASDEHGRLDEEQLVAFGLNLLIGGFETTANQLGTFVASLLGGQGEWRTLAAHPDLVPGAVEELLRLHRLSETGQLRIATEDIELSGTRIRGGDGVIAAIGAANRDPGAFPDPDRLDITRSPNPHLAFGHGPHFCLGAHLARIELQEALRTLTRTFPGMRLAVPTAELGWRRALISGLERIPVVCGPRQD</sequence>
<dbReference type="GO" id="GO:0016705">
    <property type="term" value="F:oxidoreductase activity, acting on paired donors, with incorporation or reduction of molecular oxygen"/>
    <property type="evidence" value="ECO:0007669"/>
    <property type="project" value="InterPro"/>
</dbReference>
<dbReference type="InterPro" id="IPR002397">
    <property type="entry name" value="Cyt_P450_B"/>
</dbReference>
<dbReference type="AlphaFoldDB" id="A0A3A9WDH0"/>
<dbReference type="InterPro" id="IPR001128">
    <property type="entry name" value="Cyt_P450"/>
</dbReference>
<keyword evidence="5 8" id="KW-0560">Oxidoreductase</keyword>
<evidence type="ECO:0000256" key="7">
    <source>
        <dbReference type="ARBA" id="ARBA00023033"/>
    </source>
</evidence>
<dbReference type="PRINTS" id="PR00385">
    <property type="entry name" value="P450"/>
</dbReference>
<dbReference type="Pfam" id="PF00067">
    <property type="entry name" value="p450"/>
    <property type="match status" value="1"/>
</dbReference>
<evidence type="ECO:0000313" key="12">
    <source>
        <dbReference type="Proteomes" id="UP000268652"/>
    </source>
</evidence>
<proteinExistence type="inferred from homology"/>
<evidence type="ECO:0000256" key="4">
    <source>
        <dbReference type="ARBA" id="ARBA00022723"/>
    </source>
</evidence>
<comment type="similarity">
    <text evidence="2 8">Belongs to the cytochrome P450 family.</text>
</comment>
<evidence type="ECO:0000256" key="8">
    <source>
        <dbReference type="RuleBase" id="RU000461"/>
    </source>
</evidence>
<dbReference type="PANTHER" id="PTHR46696">
    <property type="entry name" value="P450, PUTATIVE (EUROFUNG)-RELATED"/>
    <property type="match status" value="1"/>
</dbReference>
<keyword evidence="3 8" id="KW-0349">Heme</keyword>
<dbReference type="GO" id="GO:0005506">
    <property type="term" value="F:iron ion binding"/>
    <property type="evidence" value="ECO:0007669"/>
    <property type="project" value="InterPro"/>
</dbReference>
<dbReference type="Proteomes" id="UP000275024">
    <property type="component" value="Unassembled WGS sequence"/>
</dbReference>
<dbReference type="InterPro" id="IPR036396">
    <property type="entry name" value="Cyt_P450_sf"/>
</dbReference>
<keyword evidence="6 8" id="KW-0408">Iron</keyword>
<accession>A0A3A9WDH0</accession>
<dbReference type="CDD" id="cd11031">
    <property type="entry name" value="Cyp158A-like"/>
    <property type="match status" value="1"/>
</dbReference>
<evidence type="ECO:0000313" key="10">
    <source>
        <dbReference type="EMBL" id="RKN07434.1"/>
    </source>
</evidence>
<keyword evidence="12" id="KW-1185">Reference proteome</keyword>
<dbReference type="PANTHER" id="PTHR46696:SF5">
    <property type="entry name" value="CYTOCHROME P450 BJ-1"/>
    <property type="match status" value="1"/>
</dbReference>